<proteinExistence type="predicted"/>
<dbReference type="PANTHER" id="PTHR16950">
    <property type="entry name" value="ZINC TRANSPORTER SLC39A7 HISTIDINE-RICH MEMBRANE PROTEIN KE4"/>
    <property type="match status" value="1"/>
</dbReference>
<name>A0A2C9U673_MANES</name>
<feature type="region of interest" description="Disordered" evidence="1">
    <location>
        <begin position="48"/>
        <end position="87"/>
    </location>
</feature>
<dbReference type="GO" id="GO:0071577">
    <property type="term" value="P:zinc ion transmembrane transport"/>
    <property type="evidence" value="ECO:0000318"/>
    <property type="project" value="GO_Central"/>
</dbReference>
<evidence type="ECO:0000256" key="1">
    <source>
        <dbReference type="SAM" id="MobiDB-lite"/>
    </source>
</evidence>
<dbReference type="PANTHER" id="PTHR16950:SF16">
    <property type="entry name" value="ZINC TRANSPORTER ZIP13"/>
    <property type="match status" value="1"/>
</dbReference>
<dbReference type="OrthoDB" id="200954at2759"/>
<dbReference type="GO" id="GO:0005385">
    <property type="term" value="F:zinc ion transmembrane transporter activity"/>
    <property type="evidence" value="ECO:0000318"/>
    <property type="project" value="GO_Central"/>
</dbReference>
<reference evidence="4" key="1">
    <citation type="submission" date="2016-02" db="EMBL/GenBank/DDBJ databases">
        <title>WGS assembly of Manihot esculenta.</title>
        <authorList>
            <person name="Bredeson J.V."/>
            <person name="Prochnik S.E."/>
            <person name="Lyons J.B."/>
            <person name="Schmutz J."/>
            <person name="Grimwood J."/>
            <person name="Vrebalov J."/>
            <person name="Bart R.S."/>
            <person name="Amuge T."/>
            <person name="Ferguson M.E."/>
            <person name="Green R."/>
            <person name="Putnam N."/>
            <person name="Stites J."/>
            <person name="Rounsley S."/>
            <person name="Rokhsar D.S."/>
        </authorList>
    </citation>
    <scope>NUCLEOTIDE SEQUENCE [LARGE SCALE GENOMIC DNA]</scope>
    <source>
        <tissue evidence="4">Leaf</tissue>
    </source>
</reference>
<dbReference type="GO" id="GO:0006882">
    <property type="term" value="P:intracellular zinc ion homeostasis"/>
    <property type="evidence" value="ECO:0000318"/>
    <property type="project" value="GO_Central"/>
</dbReference>
<keyword evidence="3" id="KW-0732">Signal</keyword>
<keyword evidence="2" id="KW-1133">Transmembrane helix</keyword>
<keyword evidence="2" id="KW-0812">Transmembrane</keyword>
<feature type="compositionally biased region" description="Acidic residues" evidence="1">
    <location>
        <begin position="72"/>
        <end position="81"/>
    </location>
</feature>
<feature type="transmembrane region" description="Helical" evidence="2">
    <location>
        <begin position="118"/>
        <end position="137"/>
    </location>
</feature>
<evidence type="ECO:0000256" key="3">
    <source>
        <dbReference type="SAM" id="SignalP"/>
    </source>
</evidence>
<sequence>MLRGAFLHQLPHAFAGIALFLLVKEVIRYVEDNSNGAYSWSHHHHHHHRSSEKLKDDDDVNHVLQSQSPKETEEEVSDEVSDNSFNRDNFMENENLLFKVGDVGILVRSGFSVFRAPIFSVLSALVELAGVTFASLWGRYPGQ</sequence>
<feature type="signal peptide" evidence="3">
    <location>
        <begin position="1"/>
        <end position="28"/>
    </location>
</feature>
<gene>
    <name evidence="4" type="ORF">MANES_17G089500</name>
</gene>
<keyword evidence="2" id="KW-0472">Membrane</keyword>
<accession>A0A2C9U673</accession>
<dbReference type="AlphaFoldDB" id="A0A2C9U673"/>
<evidence type="ECO:0000256" key="2">
    <source>
        <dbReference type="SAM" id="Phobius"/>
    </source>
</evidence>
<protein>
    <submittedName>
        <fullName evidence="4">Uncharacterized protein</fullName>
    </submittedName>
</protein>
<organism evidence="4">
    <name type="scientific">Manihot esculenta</name>
    <name type="common">Cassava</name>
    <name type="synonym">Jatropha manihot</name>
    <dbReference type="NCBI Taxonomy" id="3983"/>
    <lineage>
        <taxon>Eukaryota</taxon>
        <taxon>Viridiplantae</taxon>
        <taxon>Streptophyta</taxon>
        <taxon>Embryophyta</taxon>
        <taxon>Tracheophyta</taxon>
        <taxon>Spermatophyta</taxon>
        <taxon>Magnoliopsida</taxon>
        <taxon>eudicotyledons</taxon>
        <taxon>Gunneridae</taxon>
        <taxon>Pentapetalae</taxon>
        <taxon>rosids</taxon>
        <taxon>fabids</taxon>
        <taxon>Malpighiales</taxon>
        <taxon>Euphorbiaceae</taxon>
        <taxon>Crotonoideae</taxon>
        <taxon>Manihoteae</taxon>
        <taxon>Manihot</taxon>
    </lineage>
</organism>
<dbReference type="EMBL" id="CM004403">
    <property type="protein sequence ID" value="OAY25375.1"/>
    <property type="molecule type" value="Genomic_DNA"/>
</dbReference>
<evidence type="ECO:0000313" key="4">
    <source>
        <dbReference type="EMBL" id="OAY25375.1"/>
    </source>
</evidence>
<feature type="chain" id="PRO_5013333684" evidence="3">
    <location>
        <begin position="29"/>
        <end position="143"/>
    </location>
</feature>
<dbReference type="STRING" id="3983.A0A2C9U673"/>